<dbReference type="EMBL" id="CP002824">
    <property type="protein sequence ID" value="AEG96353.1"/>
    <property type="molecule type" value="Genomic_DNA"/>
</dbReference>
<dbReference type="HOGENOM" id="CLU_1413204_0_0_6"/>
<evidence type="ECO:0000313" key="3">
    <source>
        <dbReference type="Proteomes" id="UP000008881"/>
    </source>
</evidence>
<gene>
    <name evidence="2" type="ordered locus">EAE_07145</name>
</gene>
<accession>A0A0H3FLW1</accession>
<dbReference type="KEGG" id="eae:EAE_07145"/>
<feature type="transmembrane region" description="Helical" evidence="1">
    <location>
        <begin position="118"/>
        <end position="137"/>
    </location>
</feature>
<feature type="transmembrane region" description="Helical" evidence="1">
    <location>
        <begin position="86"/>
        <end position="106"/>
    </location>
</feature>
<dbReference type="GeneID" id="93314556"/>
<reference evidence="2 3" key="1">
    <citation type="journal article" date="2012" name="J. Bacteriol.">
        <title>Complete genome sequence of Enterobacter aerogenes KCTC 2190.</title>
        <authorList>
            <person name="Shin S.H."/>
            <person name="Kim S."/>
            <person name="Kim J.Y."/>
            <person name="Lee S."/>
            <person name="Um Y."/>
            <person name="Oh M.K."/>
            <person name="Kim Y.R."/>
            <person name="Lee J."/>
            <person name="Yang K.S."/>
        </authorList>
    </citation>
    <scope>NUCLEOTIDE SEQUENCE [LARGE SCALE GENOMIC DNA]</scope>
    <source>
        <strain evidence="2 3">KCTC 2190</strain>
    </source>
</reference>
<keyword evidence="1" id="KW-0812">Transmembrane</keyword>
<sequence>MKNLCGNNFLALLKHGVEIDQLIKRRDRDEIAQHTTTDMMSLSHGQRLSPSPLVPACIYLILIIIFSVNAAFILQSLQLTPPRFLAFYFPLLLGVIVITSLAAGLVGRGHAVGLRIFMYLYLANLFVFCLVLALAVIADEAIAANKVILFMCEIAVLWLGRRLMNGTAFTLFTLYRRTIRLAMVAQHLNVAR</sequence>
<name>A0A0H3FLW1_KLEAK</name>
<evidence type="ECO:0000313" key="2">
    <source>
        <dbReference type="EMBL" id="AEG96353.1"/>
    </source>
</evidence>
<keyword evidence="3" id="KW-1185">Reference proteome</keyword>
<dbReference type="RefSeq" id="WP_015703915.1">
    <property type="nucleotide sequence ID" value="NC_015663.1"/>
</dbReference>
<proteinExistence type="predicted"/>
<keyword evidence="1" id="KW-0472">Membrane</keyword>
<keyword evidence="1" id="KW-1133">Transmembrane helix</keyword>
<dbReference type="Proteomes" id="UP000008881">
    <property type="component" value="Chromosome"/>
</dbReference>
<protein>
    <submittedName>
        <fullName evidence="2">Uncharacterized protein</fullName>
    </submittedName>
</protein>
<dbReference type="AlphaFoldDB" id="A0A0H3FLW1"/>
<organism evidence="2 3">
    <name type="scientific">Klebsiella aerogenes (strain ATCC 13048 / DSM 30053 / CCUG 1429 / JCM 1235 / KCTC 2190 / NBRC 13534 / NCIMB 10102 / NCTC 10006 / CDC 819-56)</name>
    <name type="common">Enterobacter aerogenes</name>
    <dbReference type="NCBI Taxonomy" id="1028307"/>
    <lineage>
        <taxon>Bacteria</taxon>
        <taxon>Pseudomonadati</taxon>
        <taxon>Pseudomonadota</taxon>
        <taxon>Gammaproteobacteria</taxon>
        <taxon>Enterobacterales</taxon>
        <taxon>Enterobacteriaceae</taxon>
        <taxon>Klebsiella/Raoultella group</taxon>
        <taxon>Klebsiella</taxon>
    </lineage>
</organism>
<feature type="transmembrane region" description="Helical" evidence="1">
    <location>
        <begin position="53"/>
        <end position="74"/>
    </location>
</feature>
<evidence type="ECO:0000256" key="1">
    <source>
        <dbReference type="SAM" id="Phobius"/>
    </source>
</evidence>